<reference evidence="1 2" key="1">
    <citation type="submission" date="2019-11" db="EMBL/GenBank/DDBJ databases">
        <title>Whole genome sequence of Oryza granulata.</title>
        <authorList>
            <person name="Li W."/>
        </authorList>
    </citation>
    <scope>NUCLEOTIDE SEQUENCE [LARGE SCALE GENOMIC DNA]</scope>
    <source>
        <strain evidence="2">cv. Menghai</strain>
        <tissue evidence="1">Leaf</tissue>
    </source>
</reference>
<gene>
    <name evidence="1" type="ORF">E2562_033727</name>
</gene>
<dbReference type="EMBL" id="SPHZ02000010">
    <property type="protein sequence ID" value="KAF0897132.1"/>
    <property type="molecule type" value="Genomic_DNA"/>
</dbReference>
<organism evidence="1 2">
    <name type="scientific">Oryza meyeriana var. granulata</name>
    <dbReference type="NCBI Taxonomy" id="110450"/>
    <lineage>
        <taxon>Eukaryota</taxon>
        <taxon>Viridiplantae</taxon>
        <taxon>Streptophyta</taxon>
        <taxon>Embryophyta</taxon>
        <taxon>Tracheophyta</taxon>
        <taxon>Spermatophyta</taxon>
        <taxon>Magnoliopsida</taxon>
        <taxon>Liliopsida</taxon>
        <taxon>Poales</taxon>
        <taxon>Poaceae</taxon>
        <taxon>BOP clade</taxon>
        <taxon>Oryzoideae</taxon>
        <taxon>Oryzeae</taxon>
        <taxon>Oryzinae</taxon>
        <taxon>Oryza</taxon>
        <taxon>Oryza meyeriana</taxon>
    </lineage>
</organism>
<accession>A0A6G1CAA5</accession>
<evidence type="ECO:0000313" key="1">
    <source>
        <dbReference type="EMBL" id="KAF0897132.1"/>
    </source>
</evidence>
<keyword evidence="2" id="KW-1185">Reference proteome</keyword>
<comment type="caution">
    <text evidence="1">The sequence shown here is derived from an EMBL/GenBank/DDBJ whole genome shotgun (WGS) entry which is preliminary data.</text>
</comment>
<dbReference type="AlphaFoldDB" id="A0A6G1CAA5"/>
<name>A0A6G1CAA5_9ORYZ</name>
<protein>
    <submittedName>
        <fullName evidence="1">Uncharacterized protein</fullName>
    </submittedName>
</protein>
<evidence type="ECO:0000313" key="2">
    <source>
        <dbReference type="Proteomes" id="UP000479710"/>
    </source>
</evidence>
<dbReference type="Proteomes" id="UP000479710">
    <property type="component" value="Unassembled WGS sequence"/>
</dbReference>
<sequence length="111" mass="11668">MLTGDGREAASDGLPMWAETKTAMTHGGTVANWRRRRLVLPVSAAVVKQRRRQTGASGVARWAMACTGQRRGGGAQEQAHGSGRATVEARAQGRWLYMGLGLGHRLGGGGG</sequence>
<proteinExistence type="predicted"/>